<dbReference type="AlphaFoldDB" id="A0A7D9I230"/>
<accession>A0A7D9I230</accession>
<keyword evidence="1" id="KW-0479">Metal-binding</keyword>
<sequence length="118" mass="13520">MPSNARCAVGCCDNDRRYPDLWVKRSHVETLRFHKWPKDEKAAEMWRKQVLKGRKDDFNPNPGASGTFVCSNHFPKGKQTPGNPDTDYPSMFLTLSDYQSKPSQTKRKTGTKRALDTD</sequence>
<evidence type="ECO:0000256" key="5">
    <source>
        <dbReference type="SAM" id="MobiDB-lite"/>
    </source>
</evidence>
<dbReference type="PROSITE" id="PS50950">
    <property type="entry name" value="ZF_THAP"/>
    <property type="match status" value="1"/>
</dbReference>
<evidence type="ECO:0000313" key="6">
    <source>
        <dbReference type="EMBL" id="CAB3995287.1"/>
    </source>
</evidence>
<evidence type="ECO:0000256" key="1">
    <source>
        <dbReference type="ARBA" id="ARBA00022723"/>
    </source>
</evidence>
<proteinExistence type="predicted"/>
<dbReference type="GO" id="GO:0008270">
    <property type="term" value="F:zinc ion binding"/>
    <property type="evidence" value="ECO:0007669"/>
    <property type="project" value="UniProtKB-KW"/>
</dbReference>
<dbReference type="Proteomes" id="UP001152795">
    <property type="component" value="Unassembled WGS sequence"/>
</dbReference>
<evidence type="ECO:0000313" key="7">
    <source>
        <dbReference type="Proteomes" id="UP001152795"/>
    </source>
</evidence>
<dbReference type="InterPro" id="IPR006612">
    <property type="entry name" value="THAP_Znf"/>
</dbReference>
<dbReference type="Pfam" id="PF05485">
    <property type="entry name" value="THAP"/>
    <property type="match status" value="1"/>
</dbReference>
<comment type="caution">
    <text evidence="6">The sequence shown here is derived from an EMBL/GenBank/DDBJ whole genome shotgun (WGS) entry which is preliminary data.</text>
</comment>
<protein>
    <submittedName>
        <fullName evidence="6">THAP domain-containing 11</fullName>
    </submittedName>
</protein>
<reference evidence="6" key="1">
    <citation type="submission" date="2020-04" db="EMBL/GenBank/DDBJ databases">
        <authorList>
            <person name="Alioto T."/>
            <person name="Alioto T."/>
            <person name="Gomez Garrido J."/>
        </authorList>
    </citation>
    <scope>NUCLEOTIDE SEQUENCE</scope>
    <source>
        <strain evidence="6">A484AB</strain>
    </source>
</reference>
<keyword evidence="7" id="KW-1185">Reference proteome</keyword>
<keyword evidence="3" id="KW-0862">Zinc</keyword>
<evidence type="ECO:0000256" key="4">
    <source>
        <dbReference type="ARBA" id="ARBA00023125"/>
    </source>
</evidence>
<dbReference type="SUPFAM" id="SSF57716">
    <property type="entry name" value="Glucocorticoid receptor-like (DNA-binding domain)"/>
    <property type="match status" value="1"/>
</dbReference>
<name>A0A7D9I230_PARCT</name>
<organism evidence="6 7">
    <name type="scientific">Paramuricea clavata</name>
    <name type="common">Red gorgonian</name>
    <name type="synonym">Violescent sea-whip</name>
    <dbReference type="NCBI Taxonomy" id="317549"/>
    <lineage>
        <taxon>Eukaryota</taxon>
        <taxon>Metazoa</taxon>
        <taxon>Cnidaria</taxon>
        <taxon>Anthozoa</taxon>
        <taxon>Octocorallia</taxon>
        <taxon>Malacalcyonacea</taxon>
        <taxon>Plexauridae</taxon>
        <taxon>Paramuricea</taxon>
    </lineage>
</organism>
<dbReference type="OrthoDB" id="5985949at2759"/>
<evidence type="ECO:0000256" key="3">
    <source>
        <dbReference type="ARBA" id="ARBA00022833"/>
    </source>
</evidence>
<dbReference type="EMBL" id="CACRXK020002633">
    <property type="protein sequence ID" value="CAB3995287.1"/>
    <property type="molecule type" value="Genomic_DNA"/>
</dbReference>
<keyword evidence="2" id="KW-0863">Zinc-finger</keyword>
<keyword evidence="4" id="KW-0238">DNA-binding</keyword>
<evidence type="ECO:0000256" key="2">
    <source>
        <dbReference type="ARBA" id="ARBA00022771"/>
    </source>
</evidence>
<gene>
    <name evidence="6" type="ORF">PACLA_8A063993</name>
</gene>
<dbReference type="GO" id="GO:0003677">
    <property type="term" value="F:DNA binding"/>
    <property type="evidence" value="ECO:0007669"/>
    <property type="project" value="UniProtKB-UniRule"/>
</dbReference>
<feature type="region of interest" description="Disordered" evidence="5">
    <location>
        <begin position="53"/>
        <end position="118"/>
    </location>
</feature>